<reference evidence="2" key="2">
    <citation type="submission" date="2017-02" db="EMBL/GenBank/DDBJ databases">
        <title>Sunflower complete genome.</title>
        <authorList>
            <person name="Langlade N."/>
            <person name="Munos S."/>
        </authorList>
    </citation>
    <scope>NUCLEOTIDE SEQUENCE [LARGE SCALE GENOMIC DNA]</scope>
    <source>
        <tissue evidence="2">Leaves</tissue>
    </source>
</reference>
<evidence type="ECO:0000313" key="3">
    <source>
        <dbReference type="Proteomes" id="UP000215914"/>
    </source>
</evidence>
<protein>
    <submittedName>
        <fullName evidence="2">Uncharacterized protein</fullName>
    </submittedName>
</protein>
<evidence type="ECO:0000313" key="2">
    <source>
        <dbReference type="EMBL" id="OTG24275.1"/>
    </source>
</evidence>
<keyword evidence="3" id="KW-1185">Reference proteome</keyword>
<organism evidence="2 3">
    <name type="scientific">Helianthus annuus</name>
    <name type="common">Common sunflower</name>
    <dbReference type="NCBI Taxonomy" id="4232"/>
    <lineage>
        <taxon>Eukaryota</taxon>
        <taxon>Viridiplantae</taxon>
        <taxon>Streptophyta</taxon>
        <taxon>Embryophyta</taxon>
        <taxon>Tracheophyta</taxon>
        <taxon>Spermatophyta</taxon>
        <taxon>Magnoliopsida</taxon>
        <taxon>eudicotyledons</taxon>
        <taxon>Gunneridae</taxon>
        <taxon>Pentapetalae</taxon>
        <taxon>asterids</taxon>
        <taxon>campanulids</taxon>
        <taxon>Asterales</taxon>
        <taxon>Asteraceae</taxon>
        <taxon>Asteroideae</taxon>
        <taxon>Heliantheae alliance</taxon>
        <taxon>Heliantheae</taxon>
        <taxon>Helianthus</taxon>
    </lineage>
</organism>
<dbReference type="Proteomes" id="UP000215914">
    <property type="component" value="Chromosome 5"/>
</dbReference>
<sequence>MNHGFASLVFFFNSRMYKQPIKTNSKLSPNCPSTRLRARKETWIQTNSYKGVKKY</sequence>
<evidence type="ECO:0000313" key="1">
    <source>
        <dbReference type="EMBL" id="KAF5804528.1"/>
    </source>
</evidence>
<dbReference type="Gramene" id="mRNA:HanXRQr2_Chr05g0198071">
    <property type="protein sequence ID" value="mRNA:HanXRQr2_Chr05g0198071"/>
    <property type="gene ID" value="HanXRQr2_Chr05g0198071"/>
</dbReference>
<dbReference type="EMBL" id="MNCJ02000320">
    <property type="protein sequence ID" value="KAF5804528.1"/>
    <property type="molecule type" value="Genomic_DNA"/>
</dbReference>
<reference evidence="1 3" key="1">
    <citation type="journal article" date="2017" name="Nature">
        <title>The sunflower genome provides insights into oil metabolism, flowering and Asterid evolution.</title>
        <authorList>
            <person name="Badouin H."/>
            <person name="Gouzy J."/>
            <person name="Grassa C.J."/>
            <person name="Murat F."/>
            <person name="Staton S.E."/>
            <person name="Cottret L."/>
            <person name="Lelandais-Briere C."/>
            <person name="Owens G.L."/>
            <person name="Carrere S."/>
            <person name="Mayjonade B."/>
            <person name="Legrand L."/>
            <person name="Gill N."/>
            <person name="Kane N.C."/>
            <person name="Bowers J.E."/>
            <person name="Hubner S."/>
            <person name="Bellec A."/>
            <person name="Berard A."/>
            <person name="Berges H."/>
            <person name="Blanchet N."/>
            <person name="Boniface M.C."/>
            <person name="Brunel D."/>
            <person name="Catrice O."/>
            <person name="Chaidir N."/>
            <person name="Claudel C."/>
            <person name="Donnadieu C."/>
            <person name="Faraut T."/>
            <person name="Fievet G."/>
            <person name="Helmstetter N."/>
            <person name="King M."/>
            <person name="Knapp S.J."/>
            <person name="Lai Z."/>
            <person name="Le Paslier M.C."/>
            <person name="Lippi Y."/>
            <person name="Lorenzon L."/>
            <person name="Mandel J.R."/>
            <person name="Marage G."/>
            <person name="Marchand G."/>
            <person name="Marquand E."/>
            <person name="Bret-Mestries E."/>
            <person name="Morien E."/>
            <person name="Nambeesan S."/>
            <person name="Nguyen T."/>
            <person name="Pegot-Espagnet P."/>
            <person name="Pouilly N."/>
            <person name="Raftis F."/>
            <person name="Sallet E."/>
            <person name="Schiex T."/>
            <person name="Thomas J."/>
            <person name="Vandecasteele C."/>
            <person name="Vares D."/>
            <person name="Vear F."/>
            <person name="Vautrin S."/>
            <person name="Crespi M."/>
            <person name="Mangin B."/>
            <person name="Burke J.M."/>
            <person name="Salse J."/>
            <person name="Munos S."/>
            <person name="Vincourt P."/>
            <person name="Rieseberg L.H."/>
            <person name="Langlade N.B."/>
        </authorList>
    </citation>
    <scope>NUCLEOTIDE SEQUENCE [LARGE SCALE GENOMIC DNA]</scope>
    <source>
        <strain evidence="3">cv. SF193</strain>
        <tissue evidence="1">Leaves</tissue>
    </source>
</reference>
<dbReference type="AlphaFoldDB" id="A0A251ULS0"/>
<reference evidence="1" key="3">
    <citation type="submission" date="2020-06" db="EMBL/GenBank/DDBJ databases">
        <title>Helianthus annuus Genome sequencing and assembly Release 2.</title>
        <authorList>
            <person name="Gouzy J."/>
            <person name="Langlade N."/>
            <person name="Munos S."/>
        </authorList>
    </citation>
    <scope>NUCLEOTIDE SEQUENCE</scope>
    <source>
        <tissue evidence="1">Leaves</tissue>
    </source>
</reference>
<accession>A0A251ULS0</accession>
<dbReference type="InParanoid" id="A0A251ULS0"/>
<name>A0A251ULS0_HELAN</name>
<gene>
    <name evidence="2" type="ORF">HannXRQ_Chr05g0134891</name>
    <name evidence="1" type="ORF">HanXRQr2_Chr05g0198071</name>
</gene>
<dbReference type="EMBL" id="CM007894">
    <property type="protein sequence ID" value="OTG24275.1"/>
    <property type="molecule type" value="Genomic_DNA"/>
</dbReference>
<proteinExistence type="predicted"/>